<feature type="domain" description="NTP pyrophosphohydrolase MazG-like" evidence="6">
    <location>
        <begin position="31"/>
        <end position="104"/>
    </location>
</feature>
<dbReference type="GO" id="GO:0046076">
    <property type="term" value="P:dTTP catabolic process"/>
    <property type="evidence" value="ECO:0007669"/>
    <property type="project" value="TreeGrafter"/>
</dbReference>
<dbReference type="InterPro" id="IPR048011">
    <property type="entry name" value="NTP-PPase_MazG-like_C"/>
</dbReference>
<name>A0A7C3MJF4_DICTH</name>
<dbReference type="PANTHER" id="PTHR30522:SF0">
    <property type="entry name" value="NUCLEOSIDE TRIPHOSPHATE PYROPHOSPHOHYDROLASE"/>
    <property type="match status" value="1"/>
</dbReference>
<dbReference type="GO" id="GO:0046081">
    <property type="term" value="P:dUTP catabolic process"/>
    <property type="evidence" value="ECO:0007669"/>
    <property type="project" value="TreeGrafter"/>
</dbReference>
<evidence type="ECO:0000256" key="2">
    <source>
        <dbReference type="ARBA" id="ARBA00061115"/>
    </source>
</evidence>
<dbReference type="AlphaFoldDB" id="A0A7C3MJF4"/>
<sequence length="258" mass="30499">MNRKEDICKEFIELYNVVERVRKECPWDQKQTPQSLIPYLLEETYELIEGLEENNSEKIKEELGDVLLHILMQSVMGEEEKKFSFAEVCKNLRTKLIIRHPHVFGNVEVNGVKDILTNWEKIKSQEKEEKGILSGVPLNMPSLLSAFRIQEKASHVGFDWEKTEDILPKLKEEFKELEETITNKNKEKIEEEIGDILFTIVNISRHLNIEPEEALRKTNKKFIKRFEFIEKKIKELGKDWKNLTLKELNELWELSKTS</sequence>
<dbReference type="GO" id="GO:0046047">
    <property type="term" value="P:TTP catabolic process"/>
    <property type="evidence" value="ECO:0007669"/>
    <property type="project" value="TreeGrafter"/>
</dbReference>
<organism evidence="7">
    <name type="scientific">Dictyoglomus thermophilum</name>
    <dbReference type="NCBI Taxonomy" id="14"/>
    <lineage>
        <taxon>Bacteria</taxon>
        <taxon>Pseudomonadati</taxon>
        <taxon>Dictyoglomota</taxon>
        <taxon>Dictyoglomia</taxon>
        <taxon>Dictyoglomales</taxon>
        <taxon>Dictyoglomaceae</taxon>
        <taxon>Dictyoglomus</taxon>
    </lineage>
</organism>
<evidence type="ECO:0000256" key="4">
    <source>
        <dbReference type="ARBA" id="ARBA00074799"/>
    </source>
</evidence>
<dbReference type="InterPro" id="IPR048015">
    <property type="entry name" value="NTP-PPase_MazG-like_N"/>
</dbReference>
<dbReference type="PANTHER" id="PTHR30522">
    <property type="entry name" value="NUCLEOSIDE TRIPHOSPHATE PYROPHOSPHOHYDROLASE"/>
    <property type="match status" value="1"/>
</dbReference>
<comment type="caution">
    <text evidence="7">The sequence shown here is derived from an EMBL/GenBank/DDBJ whole genome shotgun (WGS) entry which is preliminary data.</text>
</comment>
<evidence type="ECO:0000256" key="1">
    <source>
        <dbReference type="ARBA" id="ARBA00052141"/>
    </source>
</evidence>
<keyword evidence="5" id="KW-0175">Coiled coil</keyword>
<dbReference type="CDD" id="cd11528">
    <property type="entry name" value="NTP-PPase_MazG_Nterm"/>
    <property type="match status" value="1"/>
</dbReference>
<protein>
    <recommendedName>
        <fullName evidence="4">Nucleoside triphosphate pyrophosphohydrolase</fullName>
        <ecNumber evidence="3">3.6.1.8</ecNumber>
    </recommendedName>
</protein>
<dbReference type="SUPFAM" id="SSF101386">
    <property type="entry name" value="all-alpha NTP pyrophosphatases"/>
    <property type="match status" value="2"/>
</dbReference>
<dbReference type="GO" id="GO:0047693">
    <property type="term" value="F:ATP diphosphatase activity"/>
    <property type="evidence" value="ECO:0007669"/>
    <property type="project" value="UniProtKB-EC"/>
</dbReference>
<dbReference type="GO" id="GO:0046052">
    <property type="term" value="P:UTP catabolic process"/>
    <property type="evidence" value="ECO:0007669"/>
    <property type="project" value="TreeGrafter"/>
</dbReference>
<evidence type="ECO:0000256" key="5">
    <source>
        <dbReference type="SAM" id="Coils"/>
    </source>
</evidence>
<dbReference type="NCBIfam" id="TIGR00444">
    <property type="entry name" value="mazG"/>
    <property type="match status" value="1"/>
</dbReference>
<evidence type="ECO:0000259" key="6">
    <source>
        <dbReference type="Pfam" id="PF03819"/>
    </source>
</evidence>
<comment type="similarity">
    <text evidence="2">Belongs to the nucleoside triphosphate pyrophosphohydrolase family.</text>
</comment>
<feature type="coiled-coil region" evidence="5">
    <location>
        <begin position="160"/>
        <end position="187"/>
    </location>
</feature>
<proteinExistence type="inferred from homology"/>
<reference evidence="7" key="1">
    <citation type="journal article" date="2020" name="mSystems">
        <title>Genome- and Community-Level Interaction Insights into Carbon Utilization and Element Cycling Functions of Hydrothermarchaeota in Hydrothermal Sediment.</title>
        <authorList>
            <person name="Zhou Z."/>
            <person name="Liu Y."/>
            <person name="Xu W."/>
            <person name="Pan J."/>
            <person name="Luo Z.H."/>
            <person name="Li M."/>
        </authorList>
    </citation>
    <scope>NUCLEOTIDE SEQUENCE [LARGE SCALE GENOMIC DNA]</scope>
    <source>
        <strain evidence="7">SpSt-81</strain>
    </source>
</reference>
<dbReference type="Pfam" id="PF03819">
    <property type="entry name" value="MazG"/>
    <property type="match status" value="2"/>
</dbReference>
<dbReference type="EC" id="3.6.1.8" evidence="3"/>
<dbReference type="GO" id="GO:0006203">
    <property type="term" value="P:dGTP catabolic process"/>
    <property type="evidence" value="ECO:0007669"/>
    <property type="project" value="TreeGrafter"/>
</dbReference>
<dbReference type="NCBIfam" id="NF007113">
    <property type="entry name" value="PRK09562.1"/>
    <property type="match status" value="1"/>
</dbReference>
<dbReference type="GO" id="GO:0006950">
    <property type="term" value="P:response to stress"/>
    <property type="evidence" value="ECO:0007669"/>
    <property type="project" value="UniProtKB-ARBA"/>
</dbReference>
<dbReference type="InterPro" id="IPR004518">
    <property type="entry name" value="MazG-like_dom"/>
</dbReference>
<dbReference type="Gene3D" id="1.10.287.1080">
    <property type="entry name" value="MazG-like"/>
    <property type="match status" value="2"/>
</dbReference>
<evidence type="ECO:0000313" key="7">
    <source>
        <dbReference type="EMBL" id="HFX13433.1"/>
    </source>
</evidence>
<evidence type="ECO:0000256" key="3">
    <source>
        <dbReference type="ARBA" id="ARBA00066372"/>
    </source>
</evidence>
<dbReference type="FunFam" id="1.10.287.1080:FF:000003">
    <property type="entry name" value="Nucleoside triphosphate pyrophosphohydrolase"/>
    <property type="match status" value="1"/>
</dbReference>
<gene>
    <name evidence="7" type="ORF">ENW00_04625</name>
</gene>
<accession>A0A7C3MJF4</accession>
<dbReference type="GO" id="GO:0046061">
    <property type="term" value="P:dATP catabolic process"/>
    <property type="evidence" value="ECO:0007669"/>
    <property type="project" value="TreeGrafter"/>
</dbReference>
<dbReference type="CDD" id="cd11529">
    <property type="entry name" value="NTP-PPase_MazG_Cterm"/>
    <property type="match status" value="1"/>
</dbReference>
<comment type="catalytic activity">
    <reaction evidence="1">
        <text>ATP + H2O = AMP + diphosphate + H(+)</text>
        <dbReference type="Rhea" id="RHEA:14245"/>
        <dbReference type="ChEBI" id="CHEBI:15377"/>
        <dbReference type="ChEBI" id="CHEBI:15378"/>
        <dbReference type="ChEBI" id="CHEBI:30616"/>
        <dbReference type="ChEBI" id="CHEBI:33019"/>
        <dbReference type="ChEBI" id="CHEBI:456215"/>
        <dbReference type="EC" id="3.6.1.8"/>
    </reaction>
</comment>
<keyword evidence="7" id="KW-0378">Hydrolase</keyword>
<dbReference type="EMBL" id="DTIN01000014">
    <property type="protein sequence ID" value="HFX13433.1"/>
    <property type="molecule type" value="Genomic_DNA"/>
</dbReference>
<feature type="domain" description="NTP pyrophosphohydrolase MazG-like" evidence="6">
    <location>
        <begin position="163"/>
        <end position="225"/>
    </location>
</feature>
<dbReference type="InterPro" id="IPR011551">
    <property type="entry name" value="NTP_PyrPHydrolase_MazG"/>
</dbReference>
<dbReference type="FunFam" id="1.10.287.1080:FF:000001">
    <property type="entry name" value="Nucleoside triphosphate pyrophosphohydrolase"/>
    <property type="match status" value="1"/>
</dbReference>